<organism evidence="2 3">
    <name type="scientific">Kitasatospora cheerisanensis KCTC 2395</name>
    <dbReference type="NCBI Taxonomy" id="1348663"/>
    <lineage>
        <taxon>Bacteria</taxon>
        <taxon>Bacillati</taxon>
        <taxon>Actinomycetota</taxon>
        <taxon>Actinomycetes</taxon>
        <taxon>Kitasatosporales</taxon>
        <taxon>Streptomycetaceae</taxon>
        <taxon>Kitasatospora</taxon>
    </lineage>
</organism>
<gene>
    <name evidence="2" type="ORF">KCH_41930</name>
</gene>
<dbReference type="Gene3D" id="1.10.10.10">
    <property type="entry name" value="Winged helix-like DNA-binding domain superfamily/Winged helix DNA-binding domain"/>
    <property type="match status" value="1"/>
</dbReference>
<protein>
    <recommendedName>
        <fullName evidence="1">HTH luxR-type domain-containing protein</fullName>
    </recommendedName>
</protein>
<evidence type="ECO:0000313" key="3">
    <source>
        <dbReference type="Proteomes" id="UP000027178"/>
    </source>
</evidence>
<dbReference type="Proteomes" id="UP000027178">
    <property type="component" value="Unassembled WGS sequence"/>
</dbReference>
<feature type="domain" description="HTH luxR-type" evidence="1">
    <location>
        <begin position="7"/>
        <end position="64"/>
    </location>
</feature>
<dbReference type="GO" id="GO:0003677">
    <property type="term" value="F:DNA binding"/>
    <property type="evidence" value="ECO:0007669"/>
    <property type="project" value="InterPro"/>
</dbReference>
<dbReference type="HOGENOM" id="CLU_2523147_0_0_11"/>
<dbReference type="InterPro" id="IPR036388">
    <property type="entry name" value="WH-like_DNA-bd_sf"/>
</dbReference>
<dbReference type="InterPro" id="IPR000792">
    <property type="entry name" value="Tscrpt_reg_LuxR_C"/>
</dbReference>
<dbReference type="GO" id="GO:0006355">
    <property type="term" value="P:regulation of DNA-templated transcription"/>
    <property type="evidence" value="ECO:0007669"/>
    <property type="project" value="InterPro"/>
</dbReference>
<dbReference type="RefSeq" id="WP_035864735.1">
    <property type="nucleotide sequence ID" value="NZ_KK853997.1"/>
</dbReference>
<dbReference type="EMBL" id="JNBY01000093">
    <property type="protein sequence ID" value="KDN84402.1"/>
    <property type="molecule type" value="Genomic_DNA"/>
</dbReference>
<name>A0A066YT25_9ACTN</name>
<evidence type="ECO:0000313" key="2">
    <source>
        <dbReference type="EMBL" id="KDN84402.1"/>
    </source>
</evidence>
<dbReference type="SMART" id="SM00421">
    <property type="entry name" value="HTH_LUXR"/>
    <property type="match status" value="1"/>
</dbReference>
<comment type="caution">
    <text evidence="2">The sequence shown here is derived from an EMBL/GenBank/DDBJ whole genome shotgun (WGS) entry which is preliminary data.</text>
</comment>
<dbReference type="PATRIC" id="fig|1348663.4.peg.4043"/>
<evidence type="ECO:0000259" key="1">
    <source>
        <dbReference type="SMART" id="SM00421"/>
    </source>
</evidence>
<accession>A0A066YT25</accession>
<sequence length="84" mass="9018">MTIPLYGQPLEPREVEILARLARGHRYADIALDVYGGLNSVKTSLHRTFLKLGAVSGPHAVALAIATGALPADVAQHHDHEEEA</sequence>
<dbReference type="InterPro" id="IPR016032">
    <property type="entry name" value="Sig_transdc_resp-reg_C-effctor"/>
</dbReference>
<dbReference type="AlphaFoldDB" id="A0A066YT25"/>
<reference evidence="2 3" key="1">
    <citation type="submission" date="2014-05" db="EMBL/GenBank/DDBJ databases">
        <title>Draft Genome Sequence of Kitasatospora cheerisanensis KCTC 2395.</title>
        <authorList>
            <person name="Nam D.H."/>
        </authorList>
    </citation>
    <scope>NUCLEOTIDE SEQUENCE [LARGE SCALE GENOMIC DNA]</scope>
    <source>
        <strain evidence="2 3">KCTC 2395</strain>
    </source>
</reference>
<proteinExistence type="predicted"/>
<keyword evidence="3" id="KW-1185">Reference proteome</keyword>
<dbReference type="SUPFAM" id="SSF46894">
    <property type="entry name" value="C-terminal effector domain of the bipartite response regulators"/>
    <property type="match status" value="1"/>
</dbReference>